<dbReference type="Proteomes" id="UP001158576">
    <property type="component" value="Chromosome 2"/>
</dbReference>
<name>A0ABN7T7D9_OIKDI</name>
<feature type="compositionally biased region" description="Basic and acidic residues" evidence="1">
    <location>
        <begin position="144"/>
        <end position="159"/>
    </location>
</feature>
<gene>
    <name evidence="2" type="ORF">OKIOD_LOCUS16576</name>
</gene>
<reference evidence="2 3" key="1">
    <citation type="submission" date="2021-04" db="EMBL/GenBank/DDBJ databases">
        <authorList>
            <person name="Bliznina A."/>
        </authorList>
    </citation>
    <scope>NUCLEOTIDE SEQUENCE [LARGE SCALE GENOMIC DNA]</scope>
</reference>
<accession>A0ABN7T7D9</accession>
<sequence>MEPQWKISAEGVGKEAKFEFPGKEGIEAQWFLDDQRIEENDIFSFGSTDGMNWVKMTSVSEADVGKKIALVLGDDRQEVTIEFKDKPAEEPQEAQEPVPESEKSAEPEKVPEAEKTPEPASMEEKPKEKAPEPAKPAPTPPTDKPLETVKEDEALETKPKWVPPPGVDVSRPYKDPKTAKLIDPATGEEIDIDLTDKKAEKAALKIQGLFRGHLTRKLGKMKILAMMGVGVQKIRKNLMTLEIVKPQPTVTVKPAGVKTKWFRDPNHGYWVQPGQQGIRD</sequence>
<evidence type="ECO:0000256" key="1">
    <source>
        <dbReference type="SAM" id="MobiDB-lite"/>
    </source>
</evidence>
<dbReference type="PROSITE" id="PS50096">
    <property type="entry name" value="IQ"/>
    <property type="match status" value="1"/>
</dbReference>
<evidence type="ECO:0000313" key="2">
    <source>
        <dbReference type="EMBL" id="CAG5113721.1"/>
    </source>
</evidence>
<feature type="region of interest" description="Disordered" evidence="1">
    <location>
        <begin position="75"/>
        <end position="179"/>
    </location>
</feature>
<feature type="compositionally biased region" description="Pro residues" evidence="1">
    <location>
        <begin position="133"/>
        <end position="143"/>
    </location>
</feature>
<protein>
    <submittedName>
        <fullName evidence="2">Oidioi.mRNA.OKI2018_I69.chr2.g7811.t1.cds</fullName>
    </submittedName>
</protein>
<keyword evidence="3" id="KW-1185">Reference proteome</keyword>
<feature type="compositionally biased region" description="Basic and acidic residues" evidence="1">
    <location>
        <begin position="75"/>
        <end position="89"/>
    </location>
</feature>
<proteinExistence type="predicted"/>
<feature type="compositionally biased region" description="Basic and acidic residues" evidence="1">
    <location>
        <begin position="100"/>
        <end position="132"/>
    </location>
</feature>
<dbReference type="EMBL" id="OU015567">
    <property type="protein sequence ID" value="CAG5113721.1"/>
    <property type="molecule type" value="Genomic_DNA"/>
</dbReference>
<organism evidence="2 3">
    <name type="scientific">Oikopleura dioica</name>
    <name type="common">Tunicate</name>
    <dbReference type="NCBI Taxonomy" id="34765"/>
    <lineage>
        <taxon>Eukaryota</taxon>
        <taxon>Metazoa</taxon>
        <taxon>Chordata</taxon>
        <taxon>Tunicata</taxon>
        <taxon>Appendicularia</taxon>
        <taxon>Copelata</taxon>
        <taxon>Oikopleuridae</taxon>
        <taxon>Oikopleura</taxon>
    </lineage>
</organism>
<evidence type="ECO:0000313" key="3">
    <source>
        <dbReference type="Proteomes" id="UP001158576"/>
    </source>
</evidence>